<evidence type="ECO:0000313" key="3">
    <source>
        <dbReference type="Proteomes" id="UP000438429"/>
    </source>
</evidence>
<dbReference type="Proteomes" id="UP000438429">
    <property type="component" value="Unassembled WGS sequence"/>
</dbReference>
<protein>
    <submittedName>
        <fullName evidence="2">Uncharacterized protein</fullName>
    </submittedName>
</protein>
<dbReference type="AlphaFoldDB" id="A0A6A4SS78"/>
<evidence type="ECO:0000313" key="2">
    <source>
        <dbReference type="EMBL" id="KAF0035529.1"/>
    </source>
</evidence>
<sequence length="133" mass="14720">MLTGHDLRSGSIFLPLTSTEHDRLDPNVSSSPVADSTLRGEKSYSQHKHSRETNQEHVFLLNLVFYQDKKPPVPKPYPPTTEAVGLKPKGVKPFVCRSLVIRLWTTDAATDAATGGENNDVIASEHEEELVLD</sequence>
<organism evidence="2 3">
    <name type="scientific">Scophthalmus maximus</name>
    <name type="common">Turbot</name>
    <name type="synonym">Psetta maxima</name>
    <dbReference type="NCBI Taxonomy" id="52904"/>
    <lineage>
        <taxon>Eukaryota</taxon>
        <taxon>Metazoa</taxon>
        <taxon>Chordata</taxon>
        <taxon>Craniata</taxon>
        <taxon>Vertebrata</taxon>
        <taxon>Euteleostomi</taxon>
        <taxon>Actinopterygii</taxon>
        <taxon>Neopterygii</taxon>
        <taxon>Teleostei</taxon>
        <taxon>Neoteleostei</taxon>
        <taxon>Acanthomorphata</taxon>
        <taxon>Carangaria</taxon>
        <taxon>Pleuronectiformes</taxon>
        <taxon>Pleuronectoidei</taxon>
        <taxon>Scophthalmidae</taxon>
        <taxon>Scophthalmus</taxon>
    </lineage>
</organism>
<feature type="region of interest" description="Disordered" evidence="1">
    <location>
        <begin position="113"/>
        <end position="133"/>
    </location>
</feature>
<accession>A0A6A4SS78</accession>
<evidence type="ECO:0000256" key="1">
    <source>
        <dbReference type="SAM" id="MobiDB-lite"/>
    </source>
</evidence>
<gene>
    <name evidence="2" type="ORF">F2P81_013287</name>
</gene>
<proteinExistence type="predicted"/>
<feature type="region of interest" description="Disordered" evidence="1">
    <location>
        <begin position="18"/>
        <end position="54"/>
    </location>
</feature>
<name>A0A6A4SS78_SCOMX</name>
<reference evidence="2 3" key="1">
    <citation type="submission" date="2019-06" db="EMBL/GenBank/DDBJ databases">
        <title>Draft genomes of female and male turbot (Scophthalmus maximus).</title>
        <authorList>
            <person name="Xu H."/>
            <person name="Xu X.-W."/>
            <person name="Shao C."/>
            <person name="Chen S."/>
        </authorList>
    </citation>
    <scope>NUCLEOTIDE SEQUENCE [LARGE SCALE GENOMIC DNA]</scope>
    <source>
        <strain evidence="2">Ysfricsl-2016a</strain>
        <tissue evidence="2">Blood</tissue>
    </source>
</reference>
<comment type="caution">
    <text evidence="2">The sequence shown here is derived from an EMBL/GenBank/DDBJ whole genome shotgun (WGS) entry which is preliminary data.</text>
</comment>
<dbReference type="EMBL" id="VEVO01000011">
    <property type="protein sequence ID" value="KAF0035529.1"/>
    <property type="molecule type" value="Genomic_DNA"/>
</dbReference>